<comment type="caution">
    <text evidence="1">The sequence shown here is derived from an EMBL/GenBank/DDBJ whole genome shotgun (WGS) entry which is preliminary data.</text>
</comment>
<reference evidence="1" key="1">
    <citation type="journal article" date="2015" name="Nature">
        <title>Complex archaea that bridge the gap between prokaryotes and eukaryotes.</title>
        <authorList>
            <person name="Spang A."/>
            <person name="Saw J.H."/>
            <person name="Jorgensen S.L."/>
            <person name="Zaremba-Niedzwiedzka K."/>
            <person name="Martijn J."/>
            <person name="Lind A.E."/>
            <person name="van Eijk R."/>
            <person name="Schleper C."/>
            <person name="Guy L."/>
            <person name="Ettema T.J."/>
        </authorList>
    </citation>
    <scope>NUCLEOTIDE SEQUENCE</scope>
</reference>
<feature type="non-terminal residue" evidence="1">
    <location>
        <position position="106"/>
    </location>
</feature>
<organism evidence="1">
    <name type="scientific">marine sediment metagenome</name>
    <dbReference type="NCBI Taxonomy" id="412755"/>
    <lineage>
        <taxon>unclassified sequences</taxon>
        <taxon>metagenomes</taxon>
        <taxon>ecological metagenomes</taxon>
    </lineage>
</organism>
<sequence>MVRILAFDIGASSGRAIVGILENEILKLDEIYRFRNEGVCVNNSLYWDVLRIFQKMKKSLLIYVKKYGHILDSIGVNTWGVDFVLLDENDELIGPIYHYRDNRTDG</sequence>
<dbReference type="SUPFAM" id="SSF53067">
    <property type="entry name" value="Actin-like ATPase domain"/>
    <property type="match status" value="1"/>
</dbReference>
<dbReference type="AlphaFoldDB" id="A0A0F9IDT3"/>
<dbReference type="EMBL" id="LAZR01021370">
    <property type="protein sequence ID" value="KKL85562.1"/>
    <property type="molecule type" value="Genomic_DNA"/>
</dbReference>
<name>A0A0F9IDT3_9ZZZZ</name>
<protein>
    <recommendedName>
        <fullName evidence="2">Carbohydrate kinase FGGY N-terminal domain-containing protein</fullName>
    </recommendedName>
</protein>
<evidence type="ECO:0000313" key="1">
    <source>
        <dbReference type="EMBL" id="KKL85562.1"/>
    </source>
</evidence>
<dbReference type="InterPro" id="IPR043129">
    <property type="entry name" value="ATPase_NBD"/>
</dbReference>
<gene>
    <name evidence="1" type="ORF">LCGC14_1953460</name>
</gene>
<dbReference type="Gene3D" id="3.30.420.40">
    <property type="match status" value="1"/>
</dbReference>
<proteinExistence type="predicted"/>
<evidence type="ECO:0008006" key="2">
    <source>
        <dbReference type="Google" id="ProtNLM"/>
    </source>
</evidence>
<accession>A0A0F9IDT3</accession>